<dbReference type="GO" id="GO:0009297">
    <property type="term" value="P:pilus assembly"/>
    <property type="evidence" value="ECO:0007669"/>
    <property type="project" value="InterPro"/>
</dbReference>
<dbReference type="Gene3D" id="2.60.40.2070">
    <property type="match status" value="1"/>
</dbReference>
<dbReference type="Proteomes" id="UP000034392">
    <property type="component" value="Chromosome"/>
</dbReference>
<evidence type="ECO:0000259" key="2">
    <source>
        <dbReference type="Pfam" id="PF13953"/>
    </source>
</evidence>
<dbReference type="AlphaFoldDB" id="A0A0F7KXE3"/>
<dbReference type="Pfam" id="PF13953">
    <property type="entry name" value="PapC_C"/>
    <property type="match status" value="1"/>
</dbReference>
<dbReference type="PANTHER" id="PTHR30451:SF5">
    <property type="entry name" value="SLR0019 PROTEIN"/>
    <property type="match status" value="1"/>
</dbReference>
<keyword evidence="4" id="KW-1185">Reference proteome</keyword>
<evidence type="ECO:0000313" key="3">
    <source>
        <dbReference type="EMBL" id="AKH43881.1"/>
    </source>
</evidence>
<dbReference type="Gene3D" id="2.60.40.3110">
    <property type="match status" value="1"/>
</dbReference>
<dbReference type="GO" id="GO:0009279">
    <property type="term" value="C:cell outer membrane"/>
    <property type="evidence" value="ECO:0007669"/>
    <property type="project" value="TreeGrafter"/>
</dbReference>
<feature type="signal peptide" evidence="1">
    <location>
        <begin position="1"/>
        <end position="26"/>
    </location>
</feature>
<dbReference type="InterPro" id="IPR025949">
    <property type="entry name" value="PapC-like_C"/>
</dbReference>
<reference evidence="3" key="1">
    <citation type="submission" date="2015-05" db="EMBL/GenBank/DDBJ databases">
        <title>The complete genome of Altererythrobacter atlanticus strain 26DY36.</title>
        <authorList>
            <person name="Wu Y.-H."/>
            <person name="Cheng H."/>
            <person name="Wu X.-W."/>
        </authorList>
    </citation>
    <scope>NUCLEOTIDE SEQUENCE [LARGE SCALE GENOMIC DNA]</scope>
    <source>
        <strain evidence="3">26DY36</strain>
    </source>
</reference>
<dbReference type="KEGG" id="aay:WYH_02854"/>
<dbReference type="Pfam" id="PF00577">
    <property type="entry name" value="Usher"/>
    <property type="match status" value="1"/>
</dbReference>
<evidence type="ECO:0000313" key="4">
    <source>
        <dbReference type="Proteomes" id="UP000034392"/>
    </source>
</evidence>
<proteinExistence type="predicted"/>
<keyword evidence="1" id="KW-0732">Signal</keyword>
<evidence type="ECO:0000256" key="1">
    <source>
        <dbReference type="SAM" id="SignalP"/>
    </source>
</evidence>
<organism evidence="3 4">
    <name type="scientific">Croceibacterium atlanticum</name>
    <dbReference type="NCBI Taxonomy" id="1267766"/>
    <lineage>
        <taxon>Bacteria</taxon>
        <taxon>Pseudomonadati</taxon>
        <taxon>Pseudomonadota</taxon>
        <taxon>Alphaproteobacteria</taxon>
        <taxon>Sphingomonadales</taxon>
        <taxon>Erythrobacteraceae</taxon>
        <taxon>Croceibacterium</taxon>
    </lineage>
</organism>
<dbReference type="PANTHER" id="PTHR30451">
    <property type="entry name" value="OUTER MEMBRANE USHER PROTEIN"/>
    <property type="match status" value="1"/>
</dbReference>
<dbReference type="STRING" id="1267766.WYH_02854"/>
<dbReference type="EMBL" id="CP011452">
    <property type="protein sequence ID" value="AKH43881.1"/>
    <property type="molecule type" value="Genomic_DNA"/>
</dbReference>
<gene>
    <name evidence="3" type="primary">elfC</name>
    <name evidence="3" type="ORF">WYH_02854</name>
</gene>
<dbReference type="InterPro" id="IPR043142">
    <property type="entry name" value="PapC-like_C_sf"/>
</dbReference>
<dbReference type="Gene3D" id="2.60.40.2610">
    <property type="entry name" value="Outer membrane usher protein FimD, plug domain"/>
    <property type="match status" value="1"/>
</dbReference>
<dbReference type="OrthoDB" id="8587at2"/>
<dbReference type="PATRIC" id="fig|1267766.3.peg.2890"/>
<protein>
    <submittedName>
        <fullName evidence="3">Outer membrane usher protein ElfC</fullName>
    </submittedName>
</protein>
<dbReference type="InterPro" id="IPR042186">
    <property type="entry name" value="FimD_plug_dom"/>
</dbReference>
<feature type="chain" id="PRO_5002518099" evidence="1">
    <location>
        <begin position="27"/>
        <end position="801"/>
    </location>
</feature>
<sequence length="801" mass="85638">MTVHGRLCLLAATAACLAAPAPPAGAQDVAVAEQVQLILDVRLNGVRSPLLWQFVLLPDSTLATSTRRLGLLGFDVRGLPPEAEIVRLDDLPGIRYRYVEARQMVEIDASDDALVPVVLDSASRPAPIDPDKLVRNLGAVLNYGLYTDIGQHGLSAVGQYNLRLLTWHGVGETNGYATWVNGRARKNLSHVRLDTRWRYVDVRRTAVLTIGDSIADPGTLGNAYRFAGIQLRRDFGRRSDLVTNVLPVLSGSAAVPSTLDLYINGLRYFTGEVGRGPFQFRSLPNIGGGATARMVLTDATGRETEISKPLFFVEGVLPRGMLDFSMEIGFPRVNYGVDSFDYYGKITGSGMIRYGVTDGFTLRAYAESMPGLSSGTVGGTARLGSIGSLSVALAGSHFEGDFGVRYQVDGHVTLGGVDLYASVNRADTDFQNIVTVTSIRKAARPPVLDLPSGPVVGPIDEPVQIAFSRRTQRVAASFTLARTGVNLGFTNAQLPEQKIRMVNMALSRPLGRRVAAWANSYRDFGSRKDYGVIAGISITLGKHGWGSSNFSHRRDHAMVSTRVTHARNEGHGSVGWSVVNNQQLSGDRPGIRAANMTYNAHHTILGAGIEQSGDRVTGHASVEGAVVAMGGLYFAPRIGSSFAVVKGAGANTPVKVNTREMTHTDRNGRALVPDLRSLAVNRVAIDPTNLPVDVRAQRTEVEVIPDDRAGAIIDFGVAPEAAAVLVLVDADGQPLPLGSLATLEGGTEEAVIGYDGRTYVTGLAARNRLVVQRGGAPDCSVEFDFAPVPGRQVTIGPLTCR</sequence>
<name>A0A0F7KXE3_9SPHN</name>
<dbReference type="InterPro" id="IPR000015">
    <property type="entry name" value="Fimb_usher"/>
</dbReference>
<accession>A0A0F7KXE3</accession>
<feature type="domain" description="PapC-like C-terminal" evidence="2">
    <location>
        <begin position="725"/>
        <end position="785"/>
    </location>
</feature>
<dbReference type="GO" id="GO:0015473">
    <property type="term" value="F:fimbrial usher porin activity"/>
    <property type="evidence" value="ECO:0007669"/>
    <property type="project" value="InterPro"/>
</dbReference>
<dbReference type="RefSeq" id="WP_046904326.1">
    <property type="nucleotide sequence ID" value="NZ_CP011452.2"/>
</dbReference>